<name>A0A7X0SVJ1_9BACL</name>
<dbReference type="AlphaFoldDB" id="A0A7X0SVJ1"/>
<sequence length="113" mass="13040">MALPGCFFFKKITGAPPKGIGINLRASRHFWGICSWERRDGKWRIRTEYWIVDIDARTLEQYRPAAEGRYEQFDQFEKEDTVQSDKLPCVSFVLDDIFKEIPNFEAGTAGGDS</sequence>
<protein>
    <submittedName>
        <fullName evidence="1">Uma2 family endonuclease</fullName>
    </submittedName>
</protein>
<accession>A0A7X0SVJ1</accession>
<keyword evidence="1" id="KW-0378">Hydrolase</keyword>
<dbReference type="RefSeq" id="WP_185133341.1">
    <property type="nucleotide sequence ID" value="NZ_JACJVO010000052.1"/>
</dbReference>
<keyword evidence="2" id="KW-1185">Reference proteome</keyword>
<dbReference type="Gene3D" id="3.90.1570.10">
    <property type="entry name" value="tt1808, chain A"/>
    <property type="match status" value="1"/>
</dbReference>
<comment type="caution">
    <text evidence="1">The sequence shown here is derived from an EMBL/GenBank/DDBJ whole genome shotgun (WGS) entry which is preliminary data.</text>
</comment>
<proteinExistence type="predicted"/>
<keyword evidence="1" id="KW-0540">Nuclease</keyword>
<dbReference type="Proteomes" id="UP000564644">
    <property type="component" value="Unassembled WGS sequence"/>
</dbReference>
<evidence type="ECO:0000313" key="1">
    <source>
        <dbReference type="EMBL" id="MBB6735690.1"/>
    </source>
</evidence>
<dbReference type="EMBL" id="JACJVO010000052">
    <property type="protein sequence ID" value="MBB6735690.1"/>
    <property type="molecule type" value="Genomic_DNA"/>
</dbReference>
<dbReference type="InterPro" id="IPR012296">
    <property type="entry name" value="Nuclease_put_TT1808"/>
</dbReference>
<organism evidence="1 2">
    <name type="scientific">Cohnella zeiphila</name>
    <dbReference type="NCBI Taxonomy" id="2761120"/>
    <lineage>
        <taxon>Bacteria</taxon>
        <taxon>Bacillati</taxon>
        <taxon>Bacillota</taxon>
        <taxon>Bacilli</taxon>
        <taxon>Bacillales</taxon>
        <taxon>Paenibacillaceae</taxon>
        <taxon>Cohnella</taxon>
    </lineage>
</organism>
<reference evidence="1 2" key="1">
    <citation type="submission" date="2020-08" db="EMBL/GenBank/DDBJ databases">
        <title>Cohnella phylogeny.</title>
        <authorList>
            <person name="Dunlap C."/>
        </authorList>
    </citation>
    <scope>NUCLEOTIDE SEQUENCE [LARGE SCALE GENOMIC DNA]</scope>
    <source>
        <strain evidence="1 2">CBP 2801</strain>
    </source>
</reference>
<keyword evidence="1" id="KW-0255">Endonuclease</keyword>
<gene>
    <name evidence="1" type="ORF">H7C18_32740</name>
</gene>
<dbReference type="GO" id="GO:0004519">
    <property type="term" value="F:endonuclease activity"/>
    <property type="evidence" value="ECO:0007669"/>
    <property type="project" value="UniProtKB-KW"/>
</dbReference>
<evidence type="ECO:0000313" key="2">
    <source>
        <dbReference type="Proteomes" id="UP000564644"/>
    </source>
</evidence>